<feature type="region of interest" description="Disordered" evidence="1">
    <location>
        <begin position="17"/>
        <end position="40"/>
    </location>
</feature>
<accession>A0A6A5K9X2</accession>
<protein>
    <submittedName>
        <fullName evidence="2">Uncharacterized protein</fullName>
    </submittedName>
</protein>
<dbReference type="Proteomes" id="UP000800040">
    <property type="component" value="Unassembled WGS sequence"/>
</dbReference>
<evidence type="ECO:0000256" key="1">
    <source>
        <dbReference type="SAM" id="MobiDB-lite"/>
    </source>
</evidence>
<dbReference type="EMBL" id="ML975331">
    <property type="protein sequence ID" value="KAF1832776.1"/>
    <property type="molecule type" value="Genomic_DNA"/>
</dbReference>
<proteinExistence type="predicted"/>
<sequence length="151" mass="17178">MSSLTIFQRMTTNRWNKVGPGTKFHQPTSSQPQHPDYQATDDEGSFTCVAIPEKEVTKVPLNTASFLQRSAVWLVARAQGSQYQQRNPPCRGLECNGKADALFRFSPLQDKWIFYHGIFLAWYLDLVNKAGVPGTQVPRTYHYCGTTWDAY</sequence>
<reference evidence="2" key="1">
    <citation type="submission" date="2020-01" db="EMBL/GenBank/DDBJ databases">
        <authorList>
            <consortium name="DOE Joint Genome Institute"/>
            <person name="Haridas S."/>
            <person name="Albert R."/>
            <person name="Binder M."/>
            <person name="Bloem J."/>
            <person name="Labutti K."/>
            <person name="Salamov A."/>
            <person name="Andreopoulos B."/>
            <person name="Baker S.E."/>
            <person name="Barry K."/>
            <person name="Bills G."/>
            <person name="Bluhm B.H."/>
            <person name="Cannon C."/>
            <person name="Castanera R."/>
            <person name="Culley D.E."/>
            <person name="Daum C."/>
            <person name="Ezra D."/>
            <person name="Gonzalez J.B."/>
            <person name="Henrissat B."/>
            <person name="Kuo A."/>
            <person name="Liang C."/>
            <person name="Lipzen A."/>
            <person name="Lutzoni F."/>
            <person name="Magnuson J."/>
            <person name="Mondo S."/>
            <person name="Nolan M."/>
            <person name="Ohm R."/>
            <person name="Pangilinan J."/>
            <person name="Park H.-J."/>
            <person name="Ramirez L."/>
            <person name="Alfaro M."/>
            <person name="Sun H."/>
            <person name="Tritt A."/>
            <person name="Yoshinaga Y."/>
            <person name="Zwiers L.-H."/>
            <person name="Turgeon B.G."/>
            <person name="Goodwin S.B."/>
            <person name="Spatafora J.W."/>
            <person name="Crous P.W."/>
            <person name="Grigoriev I.V."/>
        </authorList>
    </citation>
    <scope>NUCLEOTIDE SEQUENCE</scope>
    <source>
        <strain evidence="2">P77</strain>
    </source>
</reference>
<dbReference type="AlphaFoldDB" id="A0A6A5K9X2"/>
<gene>
    <name evidence="2" type="ORF">BDW02DRAFT_410144</name>
</gene>
<keyword evidence="3" id="KW-1185">Reference proteome</keyword>
<evidence type="ECO:0000313" key="3">
    <source>
        <dbReference type="Proteomes" id="UP000800040"/>
    </source>
</evidence>
<name>A0A6A5K9X2_9PLEO</name>
<organism evidence="2 3">
    <name type="scientific">Decorospora gaudefroyi</name>
    <dbReference type="NCBI Taxonomy" id="184978"/>
    <lineage>
        <taxon>Eukaryota</taxon>
        <taxon>Fungi</taxon>
        <taxon>Dikarya</taxon>
        <taxon>Ascomycota</taxon>
        <taxon>Pezizomycotina</taxon>
        <taxon>Dothideomycetes</taxon>
        <taxon>Pleosporomycetidae</taxon>
        <taxon>Pleosporales</taxon>
        <taxon>Pleosporineae</taxon>
        <taxon>Pleosporaceae</taxon>
        <taxon>Decorospora</taxon>
    </lineage>
</organism>
<evidence type="ECO:0000313" key="2">
    <source>
        <dbReference type="EMBL" id="KAF1832776.1"/>
    </source>
</evidence>